<dbReference type="SUPFAM" id="SSF51445">
    <property type="entry name" value="(Trans)glycosidases"/>
    <property type="match status" value="1"/>
</dbReference>
<feature type="domain" description="Glycoside hydrolase family 5" evidence="7">
    <location>
        <begin position="102"/>
        <end position="390"/>
    </location>
</feature>
<dbReference type="InterPro" id="IPR041036">
    <property type="entry name" value="GH5_C"/>
</dbReference>
<reference evidence="9 10" key="1">
    <citation type="journal article" date="2018" name="Syst. Appl. Microbiol.">
        <title>Corynebacterium heidelbergense sp. nov., isolated from the preen glands of Egyptian geese (Alopochen aegyptiacus).</title>
        <authorList>
            <person name="Braun M.S."/>
            <person name="Wang E."/>
            <person name="Zimmermann S."/>
            <person name="Wink M."/>
        </authorList>
    </citation>
    <scope>NUCLEOTIDE SEQUENCE [LARGE SCALE GENOMIC DNA]</scope>
    <source>
        <strain evidence="9 10">647</strain>
    </source>
</reference>
<dbReference type="GO" id="GO:0004553">
    <property type="term" value="F:hydrolase activity, hydrolyzing O-glycosyl compounds"/>
    <property type="evidence" value="ECO:0007669"/>
    <property type="project" value="InterPro"/>
</dbReference>
<comment type="caution">
    <text evidence="9">The sequence shown here is derived from an EMBL/GenBank/DDBJ whole genome shotgun (WGS) entry which is preliminary data.</text>
</comment>
<dbReference type="GO" id="GO:0000272">
    <property type="term" value="P:polysaccharide catabolic process"/>
    <property type="evidence" value="ECO:0007669"/>
    <property type="project" value="InterPro"/>
</dbReference>
<dbReference type="Gene3D" id="3.20.20.80">
    <property type="entry name" value="Glycosidases"/>
    <property type="match status" value="1"/>
</dbReference>
<keyword evidence="3 4" id="KW-0326">Glycosidase</keyword>
<dbReference type="EMBL" id="QHCV01000067">
    <property type="protein sequence ID" value="RAV31686.1"/>
    <property type="molecule type" value="Genomic_DNA"/>
</dbReference>
<dbReference type="Proteomes" id="UP000251577">
    <property type="component" value="Unassembled WGS sequence"/>
</dbReference>
<evidence type="ECO:0000256" key="5">
    <source>
        <dbReference type="SAM" id="MobiDB-lite"/>
    </source>
</evidence>
<dbReference type="GO" id="GO:0016042">
    <property type="term" value="P:lipid catabolic process"/>
    <property type="evidence" value="ECO:0007669"/>
    <property type="project" value="UniProtKB-ARBA"/>
</dbReference>
<feature type="region of interest" description="Disordered" evidence="5">
    <location>
        <begin position="38"/>
        <end position="68"/>
    </location>
</feature>
<evidence type="ECO:0008006" key="11">
    <source>
        <dbReference type="Google" id="ProtNLM"/>
    </source>
</evidence>
<dbReference type="Gene3D" id="2.60.40.1180">
    <property type="entry name" value="Golgi alpha-mannosidase II"/>
    <property type="match status" value="1"/>
</dbReference>
<gene>
    <name evidence="9" type="ORF">DLJ54_07125</name>
</gene>
<evidence type="ECO:0000256" key="4">
    <source>
        <dbReference type="RuleBase" id="RU361153"/>
    </source>
</evidence>
<dbReference type="AlphaFoldDB" id="A0A364V4Z0"/>
<evidence type="ECO:0000259" key="7">
    <source>
        <dbReference type="Pfam" id="PF00150"/>
    </source>
</evidence>
<dbReference type="InterPro" id="IPR013780">
    <property type="entry name" value="Glyco_hydro_b"/>
</dbReference>
<keyword evidence="10" id="KW-1185">Reference proteome</keyword>
<comment type="similarity">
    <text evidence="1 4">Belongs to the glycosyl hydrolase 5 (cellulase A) family.</text>
</comment>
<evidence type="ECO:0000256" key="2">
    <source>
        <dbReference type="ARBA" id="ARBA00022801"/>
    </source>
</evidence>
<evidence type="ECO:0000256" key="3">
    <source>
        <dbReference type="ARBA" id="ARBA00023295"/>
    </source>
</evidence>
<protein>
    <recommendedName>
        <fullName evidence="11">Endoglycoceramidase</fullName>
    </recommendedName>
</protein>
<dbReference type="PANTHER" id="PTHR31308:SF3">
    <property type="entry name" value="ENDOGLYCOCERAMIDASE"/>
    <property type="match status" value="1"/>
</dbReference>
<proteinExistence type="inferred from homology"/>
<organism evidence="9 10">
    <name type="scientific">Corynebacterium heidelbergense</name>
    <dbReference type="NCBI Taxonomy" id="2055947"/>
    <lineage>
        <taxon>Bacteria</taxon>
        <taxon>Bacillati</taxon>
        <taxon>Actinomycetota</taxon>
        <taxon>Actinomycetes</taxon>
        <taxon>Mycobacteriales</taxon>
        <taxon>Corynebacteriaceae</taxon>
        <taxon>Corynebacterium</taxon>
    </lineage>
</organism>
<dbReference type="GO" id="GO:1901136">
    <property type="term" value="P:carbohydrate derivative catabolic process"/>
    <property type="evidence" value="ECO:0007669"/>
    <property type="project" value="UniProtKB-ARBA"/>
</dbReference>
<dbReference type="RefSeq" id="WP_165841697.1">
    <property type="nucleotide sequence ID" value="NZ_QHCV01000067.1"/>
</dbReference>
<dbReference type="InterPro" id="IPR001547">
    <property type="entry name" value="Glyco_hydro_5"/>
</dbReference>
<keyword evidence="2 4" id="KW-0378">Hydrolase</keyword>
<evidence type="ECO:0000259" key="8">
    <source>
        <dbReference type="Pfam" id="PF18564"/>
    </source>
</evidence>
<evidence type="ECO:0000313" key="9">
    <source>
        <dbReference type="EMBL" id="RAV31686.1"/>
    </source>
</evidence>
<feature type="chain" id="PRO_5016951817" description="Endoglycoceramidase" evidence="6">
    <location>
        <begin position="44"/>
        <end position="519"/>
    </location>
</feature>
<dbReference type="PANTHER" id="PTHR31308">
    <property type="match status" value="1"/>
</dbReference>
<dbReference type="Pfam" id="PF00150">
    <property type="entry name" value="Cellulase"/>
    <property type="match status" value="1"/>
</dbReference>
<evidence type="ECO:0000256" key="1">
    <source>
        <dbReference type="ARBA" id="ARBA00005641"/>
    </source>
</evidence>
<feature type="non-terminal residue" evidence="9">
    <location>
        <position position="1"/>
    </location>
</feature>
<keyword evidence="6" id="KW-0732">Signal</keyword>
<dbReference type="Pfam" id="PF18564">
    <property type="entry name" value="Glyco_hydro_5_C"/>
    <property type="match status" value="1"/>
</dbReference>
<name>A0A364V4Z0_9CORY</name>
<evidence type="ECO:0000256" key="6">
    <source>
        <dbReference type="SAM" id="SignalP"/>
    </source>
</evidence>
<dbReference type="InterPro" id="IPR052066">
    <property type="entry name" value="Glycosphingolipid_Hydrolases"/>
</dbReference>
<feature type="signal peptide" evidence="6">
    <location>
        <begin position="1"/>
        <end position="43"/>
    </location>
</feature>
<feature type="compositionally biased region" description="Low complexity" evidence="5">
    <location>
        <begin position="38"/>
        <end position="52"/>
    </location>
</feature>
<dbReference type="InterPro" id="IPR017853">
    <property type="entry name" value="GH"/>
</dbReference>
<accession>A0A364V4Z0</accession>
<feature type="domain" description="Glycoside hydrolase family 5 C-terminal" evidence="8">
    <location>
        <begin position="429"/>
        <end position="501"/>
    </location>
</feature>
<evidence type="ECO:0000313" key="10">
    <source>
        <dbReference type="Proteomes" id="UP000251577"/>
    </source>
</evidence>
<sequence>DHPSPKHSRTRRHLRTFTALTAGALSLASTSLPLTLPTAAAHAQTPPSATASGPVWPGPDGRPGATGRWITDPAGRTFIYHGENIVAKKAPYTPESIGFGDDDISFLKANGYNAVRLGIIWEAVEPQPGQYDEAYLDNIENTVRKLADAGLGTLLEVHQDAWSKRYGGEGAPDWASLDQGLPALPGGLIAAQFSPAVYQAVNNFFSDAPAADGVGIRTRFVNMWGHVSQRFATVPGVIGYSPINEPTPGWPFLLCQADLCPQPVVDRLISLNADVAKTVRQQDPRTTIWPMAYITTALGTHPQMGAPVDPNEVYPFNSYTIICNIGINLPGFICDPHQRLNAARSREYAEQWNIPYAMTEFGAIGSPGVLTTQSRIADDNRIGWFHWNYGGPDHTTSAPSPENQAMVKNPQLPPTGDNVNTDNLTNTVRAYPKSVSGTPLSWGTDQNKVFTARWNGQRVDGTGSFAPGATSVITVPPALYPNGYTATVTGGRVLSEPGAMDLVIAADGPGDVNVSIAPR</sequence>